<keyword evidence="3" id="KW-1185">Reference proteome</keyword>
<feature type="chain" id="PRO_5002711147" description="Secreted protein" evidence="1">
    <location>
        <begin position="29"/>
        <end position="173"/>
    </location>
</feature>
<evidence type="ECO:0008006" key="4">
    <source>
        <dbReference type="Google" id="ProtNLM"/>
    </source>
</evidence>
<accession>A7IQJ2</accession>
<name>A7IQJ2_XANP2</name>
<dbReference type="Proteomes" id="UP000002417">
    <property type="component" value="Plasmid pXAUT01"/>
</dbReference>
<feature type="signal peptide" evidence="1">
    <location>
        <begin position="1"/>
        <end position="28"/>
    </location>
</feature>
<evidence type="ECO:0000256" key="1">
    <source>
        <dbReference type="SAM" id="SignalP"/>
    </source>
</evidence>
<dbReference type="KEGG" id="xau:Xaut_5090"/>
<keyword evidence="1" id="KW-0732">Signal</keyword>
<dbReference type="HOGENOM" id="CLU_134378_0_0_5"/>
<geneLocation type="plasmid" evidence="2 3">
    <name>pXAUT01</name>
</geneLocation>
<protein>
    <recommendedName>
        <fullName evidence="4">Secreted protein</fullName>
    </recommendedName>
</protein>
<gene>
    <name evidence="2" type="ordered locus">Xaut_5090</name>
</gene>
<evidence type="ECO:0000313" key="2">
    <source>
        <dbReference type="EMBL" id="ABS70288.1"/>
    </source>
</evidence>
<sequence length="173" mass="18381">MNSPTARALSCAFVLLSSYCISSSKARADDWGCQVLLCLSNPGGPMQFAECVPPVQRLWNELARGRPFPTCSGVGFQTSRPGYEPYSCETGYRLTARFGPQGQEAACVSATRQVVDSSQCTSGAGAGSGAARWVSGGGQHRCMAYVTAQPSARAQPHFVDVMIDGAGTQRVWF</sequence>
<dbReference type="eggNOG" id="ENOG5033MG5">
    <property type="taxonomic scope" value="Bacteria"/>
</dbReference>
<dbReference type="EMBL" id="CP000782">
    <property type="protein sequence ID" value="ABS70288.1"/>
    <property type="molecule type" value="Genomic_DNA"/>
</dbReference>
<reference evidence="2 3" key="1">
    <citation type="submission" date="2007-07" db="EMBL/GenBank/DDBJ databases">
        <title>Complete sequence of plasmid pXAUT01 of Xanthobacter autotrophicus Py2.</title>
        <authorList>
            <consortium name="US DOE Joint Genome Institute"/>
            <person name="Copeland A."/>
            <person name="Lucas S."/>
            <person name="Lapidus A."/>
            <person name="Barry K."/>
            <person name="Glavina del Rio T."/>
            <person name="Hammon N."/>
            <person name="Israni S."/>
            <person name="Dalin E."/>
            <person name="Tice H."/>
            <person name="Pitluck S."/>
            <person name="Sims D."/>
            <person name="Brettin T."/>
            <person name="Bruce D."/>
            <person name="Detter J.C."/>
            <person name="Han C."/>
            <person name="Tapia R."/>
            <person name="Brainard J."/>
            <person name="Schmutz J."/>
            <person name="Larimer F."/>
            <person name="Land M."/>
            <person name="Hauser L."/>
            <person name="Kyrpides N."/>
            <person name="Kim E."/>
            <person name="Ensigns S.A."/>
            <person name="Richardson P."/>
        </authorList>
    </citation>
    <scope>NUCLEOTIDE SEQUENCE [LARGE SCALE GENOMIC DNA]</scope>
    <source>
        <strain evidence="3">ATCC BAA-1158 / Py2</strain>
        <plasmid evidence="3">Plasmid pXAUT01</plasmid>
    </source>
</reference>
<dbReference type="AlphaFoldDB" id="A7IQJ2"/>
<proteinExistence type="predicted"/>
<keyword evidence="2" id="KW-0614">Plasmid</keyword>
<organism evidence="2 3">
    <name type="scientific">Xanthobacter autotrophicus (strain ATCC BAA-1158 / Py2)</name>
    <dbReference type="NCBI Taxonomy" id="78245"/>
    <lineage>
        <taxon>Bacteria</taxon>
        <taxon>Pseudomonadati</taxon>
        <taxon>Pseudomonadota</taxon>
        <taxon>Alphaproteobacteria</taxon>
        <taxon>Hyphomicrobiales</taxon>
        <taxon>Xanthobacteraceae</taxon>
        <taxon>Xanthobacter</taxon>
    </lineage>
</organism>
<evidence type="ECO:0000313" key="3">
    <source>
        <dbReference type="Proteomes" id="UP000002417"/>
    </source>
</evidence>